<dbReference type="Gene3D" id="3.60.21.10">
    <property type="match status" value="1"/>
</dbReference>
<dbReference type="Pfam" id="PF00149">
    <property type="entry name" value="Metallophos"/>
    <property type="match status" value="1"/>
</dbReference>
<dbReference type="InterPro" id="IPR004843">
    <property type="entry name" value="Calcineurin-like_PHP"/>
</dbReference>
<sequence length="281" mass="32341">MNLPEDVEILGRKYKLSLTPEELKRLLEESKKVLSSDPPLVEVKGKRVLFVGDTHGDVESTINAFREAADVYVFLGDYVDRGRYQLENIVLLLQVKRDNRERIVLLRGNHETRSMNMVYGFLRVVITRYGERMYDLFEEVFSQMSYGALVNREVLAVHGGIPKGLSRVEEIQSLKKEQEPSDPRTFQLLWNDPDEGITGFEPSPRGEGIYLFGEDVARRFLDENGLKLLVRGHEPVQEGVKFLFGERVATVFSCRYYGITPTALLLDGEERRRIRLDEGKR</sequence>
<dbReference type="STRING" id="368408.Tpen_0334"/>
<dbReference type="InterPro" id="IPR029052">
    <property type="entry name" value="Metallo-depent_PP-like"/>
</dbReference>
<dbReference type="EnsemblBacteria" id="ABL77743">
    <property type="protein sequence ID" value="ABL77743"/>
    <property type="gene ID" value="Tpen_0334"/>
</dbReference>
<dbReference type="GeneID" id="4601701"/>
<dbReference type="PROSITE" id="PS00125">
    <property type="entry name" value="SER_THR_PHOSPHATASE"/>
    <property type="match status" value="1"/>
</dbReference>
<evidence type="ECO:0000313" key="3">
    <source>
        <dbReference type="Proteomes" id="UP000000641"/>
    </source>
</evidence>
<keyword evidence="3" id="KW-1185">Reference proteome</keyword>
<dbReference type="Proteomes" id="UP000000641">
    <property type="component" value="Chromosome"/>
</dbReference>
<evidence type="ECO:0000313" key="2">
    <source>
        <dbReference type="EMBL" id="ABL77743.1"/>
    </source>
</evidence>
<accession>A1RX13</accession>
<dbReference type="KEGG" id="tpe:Tpen_0334"/>
<name>A1RX13_THEPD</name>
<dbReference type="PANTHER" id="PTHR11668">
    <property type="entry name" value="SERINE/THREONINE PROTEIN PHOSPHATASE"/>
    <property type="match status" value="1"/>
</dbReference>
<dbReference type="GO" id="GO:0005737">
    <property type="term" value="C:cytoplasm"/>
    <property type="evidence" value="ECO:0007669"/>
    <property type="project" value="TreeGrafter"/>
</dbReference>
<evidence type="ECO:0000259" key="1">
    <source>
        <dbReference type="PROSITE" id="PS00125"/>
    </source>
</evidence>
<dbReference type="InterPro" id="IPR006186">
    <property type="entry name" value="Ser/Thr-sp_prot-phosphatase"/>
</dbReference>
<protein>
    <submittedName>
        <fullName evidence="2">Bis(5'nucleosyl)-tetraphosphatase, ApaH</fullName>
    </submittedName>
</protein>
<dbReference type="RefSeq" id="WP_011752008.1">
    <property type="nucleotide sequence ID" value="NC_008698.1"/>
</dbReference>
<dbReference type="PANTHER" id="PTHR11668:SF496">
    <property type="entry name" value="SERINE_THREONINE-PROTEIN PHOSPHATASE"/>
    <property type="match status" value="1"/>
</dbReference>
<dbReference type="GO" id="GO:0004722">
    <property type="term" value="F:protein serine/threonine phosphatase activity"/>
    <property type="evidence" value="ECO:0007669"/>
    <property type="project" value="TreeGrafter"/>
</dbReference>
<dbReference type="InterPro" id="IPR050341">
    <property type="entry name" value="PP1_catalytic_subunit"/>
</dbReference>
<reference evidence="3" key="1">
    <citation type="journal article" date="2008" name="J. Bacteriol.">
        <title>Genome sequence of Thermofilum pendens reveals an exceptional loss of biosynthetic pathways without genome reduction.</title>
        <authorList>
            <person name="Anderson I."/>
            <person name="Rodriguez J."/>
            <person name="Susanti D."/>
            <person name="Porat I."/>
            <person name="Reich C."/>
            <person name="Ulrich L.E."/>
            <person name="Elkins J.G."/>
            <person name="Mavromatis K."/>
            <person name="Lykidis A."/>
            <person name="Kim E."/>
            <person name="Thompson L.S."/>
            <person name="Nolan M."/>
            <person name="Land M."/>
            <person name="Copeland A."/>
            <person name="Lapidus A."/>
            <person name="Lucas S."/>
            <person name="Detter C."/>
            <person name="Zhulin I.B."/>
            <person name="Olsen G.J."/>
            <person name="Whitman W."/>
            <person name="Mukhopadhyay B."/>
            <person name="Bristow J."/>
            <person name="Kyrpides N."/>
        </authorList>
    </citation>
    <scope>NUCLEOTIDE SEQUENCE [LARGE SCALE GENOMIC DNA]</scope>
    <source>
        <strain evidence="3">DSM 2475 / Hrk 5</strain>
    </source>
</reference>
<proteinExistence type="predicted"/>
<organism evidence="2 3">
    <name type="scientific">Thermofilum pendens (strain DSM 2475 / Hrk 5)</name>
    <dbReference type="NCBI Taxonomy" id="368408"/>
    <lineage>
        <taxon>Archaea</taxon>
        <taxon>Thermoproteota</taxon>
        <taxon>Thermoprotei</taxon>
        <taxon>Thermofilales</taxon>
        <taxon>Thermofilaceae</taxon>
        <taxon>Thermofilum</taxon>
    </lineage>
</organism>
<dbReference type="OrthoDB" id="303721at2157"/>
<dbReference type="SUPFAM" id="SSF56300">
    <property type="entry name" value="Metallo-dependent phosphatases"/>
    <property type="match status" value="1"/>
</dbReference>
<dbReference type="PRINTS" id="PR00114">
    <property type="entry name" value="STPHPHTASE"/>
</dbReference>
<dbReference type="EMBL" id="CP000505">
    <property type="protein sequence ID" value="ABL77743.1"/>
    <property type="molecule type" value="Genomic_DNA"/>
</dbReference>
<gene>
    <name evidence="2" type="ordered locus">Tpen_0334</name>
</gene>
<dbReference type="AlphaFoldDB" id="A1RX13"/>
<dbReference type="HOGENOM" id="CLU_004962_0_10_2"/>
<dbReference type="SMART" id="SM00156">
    <property type="entry name" value="PP2Ac"/>
    <property type="match status" value="1"/>
</dbReference>
<feature type="domain" description="Serine/threonine specific protein phosphatases" evidence="1">
    <location>
        <begin position="106"/>
        <end position="111"/>
    </location>
</feature>
<dbReference type="CDD" id="cd00144">
    <property type="entry name" value="MPP_PPP_family"/>
    <property type="match status" value="1"/>
</dbReference>
<dbReference type="eggNOG" id="arCOG01143">
    <property type="taxonomic scope" value="Archaea"/>
</dbReference>